<feature type="region of interest" description="Disordered" evidence="1">
    <location>
        <begin position="85"/>
        <end position="108"/>
    </location>
</feature>
<dbReference type="WBParaSite" id="PSAMB.scaffold614size45634.g7436.t1">
    <property type="protein sequence ID" value="PSAMB.scaffold614size45634.g7436.t1"/>
    <property type="gene ID" value="PSAMB.scaffold614size45634.g7436"/>
</dbReference>
<dbReference type="Proteomes" id="UP000887566">
    <property type="component" value="Unplaced"/>
</dbReference>
<feature type="compositionally biased region" description="Polar residues" evidence="1">
    <location>
        <begin position="1"/>
        <end position="15"/>
    </location>
</feature>
<proteinExistence type="predicted"/>
<name>A0A914X0M2_9BILA</name>
<dbReference type="AlphaFoldDB" id="A0A914X0M2"/>
<reference evidence="3" key="1">
    <citation type="submission" date="2022-11" db="UniProtKB">
        <authorList>
            <consortium name="WormBaseParasite"/>
        </authorList>
    </citation>
    <scope>IDENTIFICATION</scope>
</reference>
<organism evidence="2 3">
    <name type="scientific">Plectus sambesii</name>
    <dbReference type="NCBI Taxonomy" id="2011161"/>
    <lineage>
        <taxon>Eukaryota</taxon>
        <taxon>Metazoa</taxon>
        <taxon>Ecdysozoa</taxon>
        <taxon>Nematoda</taxon>
        <taxon>Chromadorea</taxon>
        <taxon>Plectida</taxon>
        <taxon>Plectina</taxon>
        <taxon>Plectoidea</taxon>
        <taxon>Plectidae</taxon>
        <taxon>Plectus</taxon>
    </lineage>
</organism>
<accession>A0A914X0M2</accession>
<feature type="compositionally biased region" description="Polar residues" evidence="1">
    <location>
        <begin position="51"/>
        <end position="61"/>
    </location>
</feature>
<evidence type="ECO:0000256" key="1">
    <source>
        <dbReference type="SAM" id="MobiDB-lite"/>
    </source>
</evidence>
<feature type="region of interest" description="Disordered" evidence="1">
    <location>
        <begin position="1"/>
        <end position="62"/>
    </location>
</feature>
<protein>
    <submittedName>
        <fullName evidence="3">Uncharacterized protein</fullName>
    </submittedName>
</protein>
<keyword evidence="2" id="KW-1185">Reference proteome</keyword>
<evidence type="ECO:0000313" key="3">
    <source>
        <dbReference type="WBParaSite" id="PSAMB.scaffold614size45634.g7436.t1"/>
    </source>
</evidence>
<evidence type="ECO:0000313" key="2">
    <source>
        <dbReference type="Proteomes" id="UP000887566"/>
    </source>
</evidence>
<sequence>MVSSEINCAKSSAVSRTAAVGTSRRTDSLSRRSSPIRLLRRPGRVAHPNLTPKSSTPNHTRSPIVDRWLLYGALAGAAMSCKQSVGSTNYLRTSRERSRPQFPPYFAP</sequence>